<dbReference type="HOGENOM" id="CLU_000288_34_7_1"/>
<feature type="domain" description="Nephrocystin 3-like N-terminal" evidence="4">
    <location>
        <begin position="87"/>
        <end position="134"/>
    </location>
</feature>
<protein>
    <submittedName>
        <fullName evidence="5">NWD1</fullName>
    </submittedName>
</protein>
<dbReference type="InterPro" id="IPR036770">
    <property type="entry name" value="Ankyrin_rpt-contain_sf"/>
</dbReference>
<dbReference type="PROSITE" id="PS50297">
    <property type="entry name" value="ANK_REP_REGION"/>
    <property type="match status" value="1"/>
</dbReference>
<dbReference type="PANTHER" id="PTHR10039">
    <property type="entry name" value="AMELOGENIN"/>
    <property type="match status" value="1"/>
</dbReference>
<organism evidence="5">
    <name type="scientific">Ajellomyces dermatitidis (strain ATCC 18188 / CBS 674.68)</name>
    <name type="common">Blastomyces dermatitidis</name>
    <dbReference type="NCBI Taxonomy" id="653446"/>
    <lineage>
        <taxon>Eukaryota</taxon>
        <taxon>Fungi</taxon>
        <taxon>Dikarya</taxon>
        <taxon>Ascomycota</taxon>
        <taxon>Pezizomycotina</taxon>
        <taxon>Eurotiomycetes</taxon>
        <taxon>Eurotiomycetidae</taxon>
        <taxon>Onygenales</taxon>
        <taxon>Ajellomycetaceae</taxon>
        <taxon>Blastomyces</taxon>
    </lineage>
</organism>
<feature type="repeat" description="ANK" evidence="2">
    <location>
        <begin position="474"/>
        <end position="506"/>
    </location>
</feature>
<gene>
    <name evidence="5" type="ORF">BDDG_09762</name>
</gene>
<dbReference type="Pfam" id="PF12796">
    <property type="entry name" value="Ank_2"/>
    <property type="match status" value="1"/>
</dbReference>
<dbReference type="Pfam" id="PF24883">
    <property type="entry name" value="NPHP3_N"/>
    <property type="match status" value="1"/>
</dbReference>
<dbReference type="PROSITE" id="PS50088">
    <property type="entry name" value="ANK_REPEAT"/>
    <property type="match status" value="1"/>
</dbReference>
<evidence type="ECO:0000256" key="1">
    <source>
        <dbReference type="ARBA" id="ARBA00022737"/>
    </source>
</evidence>
<proteinExistence type="predicted"/>
<dbReference type="InterPro" id="IPR056884">
    <property type="entry name" value="NPHP3-like_N"/>
</dbReference>
<dbReference type="EMBL" id="GG749744">
    <property type="protein sequence ID" value="EGE86812.2"/>
    <property type="molecule type" value="Genomic_DNA"/>
</dbReference>
<evidence type="ECO:0000259" key="3">
    <source>
        <dbReference type="Pfam" id="PF23239"/>
    </source>
</evidence>
<feature type="domain" description="DUF7069" evidence="3">
    <location>
        <begin position="228"/>
        <end position="272"/>
    </location>
</feature>
<evidence type="ECO:0000256" key="2">
    <source>
        <dbReference type="PROSITE-ProRule" id="PRU00023"/>
    </source>
</evidence>
<accession>F2TU99</accession>
<evidence type="ECO:0000313" key="5">
    <source>
        <dbReference type="EMBL" id="EGE86812.2"/>
    </source>
</evidence>
<evidence type="ECO:0000259" key="4">
    <source>
        <dbReference type="Pfam" id="PF24883"/>
    </source>
</evidence>
<keyword evidence="1" id="KW-0677">Repeat</keyword>
<sequence length="542" mass="60405">MSDQNKKYTVGRICAIPTDLVAAQAFLDEKHEGPVYVDPNDAKSYTLAGKANVAATCAEICDKIVPSHQEHRGCNINKNRVEDRVEGTYEWFLGHNNFPKWLKQEESGPVLVSADPGCGKSVLTKYLIDRPEHRAPSTLCTSSPAVLPEAFTAIKLCDENGPGDAARDPEAEPVIIVLDALDECDASELADLVRNVSGQFRSNRVQVPGPVGLFSANPYTRGEKSEKISEKVDLVIKYRVKRLSREKVLSAQIKSHLENRLLKIQHRTYLWALNIILAAQRPLTLSEMNVGVNIDHKSESIHDLDLEEEGLEGSPQILVWIICHHLRLFPRTYTSITLSLSIMHTAPLQSPCVRYLNLFNSEASLVTDTTAEASPHIARHAFLNYSAELWTLHFREVHINNDDATITRLALRISDPDSRAYSVLFRICWRAGRHRHVRYPGFSIGLMVVSYFGHSAVAKLLVDKDADLEPADKYSRTPLFWAARAGQEAGVKLLLEKGANLESKDEGDDVTPLLWATKTGQEAVSSCCLSRAPIWSQKRDTV</sequence>
<dbReference type="Pfam" id="PF23239">
    <property type="entry name" value="DUF7069"/>
    <property type="match status" value="1"/>
</dbReference>
<dbReference type="AlphaFoldDB" id="F2TU99"/>
<dbReference type="SMART" id="SM00248">
    <property type="entry name" value="ANK"/>
    <property type="match status" value="3"/>
</dbReference>
<keyword evidence="2" id="KW-0040">ANK repeat</keyword>
<dbReference type="InterPro" id="IPR002110">
    <property type="entry name" value="Ankyrin_rpt"/>
</dbReference>
<dbReference type="SUPFAM" id="SSF48403">
    <property type="entry name" value="Ankyrin repeat"/>
    <property type="match status" value="1"/>
</dbReference>
<dbReference type="Gene3D" id="1.25.40.20">
    <property type="entry name" value="Ankyrin repeat-containing domain"/>
    <property type="match status" value="1"/>
</dbReference>
<dbReference type="InterPro" id="IPR055497">
    <property type="entry name" value="DUF7069"/>
</dbReference>
<name>F2TU99_AJEDA</name>
<reference evidence="5" key="1">
    <citation type="submission" date="2010-03" db="EMBL/GenBank/DDBJ databases">
        <title>Annotation of Blastomyces dermatitidis strain ATCC 18188.</title>
        <authorList>
            <consortium name="The Broad Institute Genome Sequencing Platform"/>
            <consortium name="Broad Institute Genome Sequencing Center for Infectious Disease."/>
            <person name="Cuomo C."/>
            <person name="Klein B."/>
            <person name="Sullivan T."/>
            <person name="Heitman J."/>
            <person name="Young S."/>
            <person name="Zeng Q."/>
            <person name="Gargeya S."/>
            <person name="Alvarado L."/>
            <person name="Berlin A.M."/>
            <person name="Chapman S.B."/>
            <person name="Chen Z."/>
            <person name="Freedman E."/>
            <person name="Gellesch M."/>
            <person name="Goldberg J."/>
            <person name="Griggs A."/>
            <person name="Gujja S."/>
            <person name="Heilman E."/>
            <person name="Heiman D."/>
            <person name="Howarth C."/>
            <person name="Mehta T."/>
            <person name="Neiman D."/>
            <person name="Pearson M."/>
            <person name="Roberts A."/>
            <person name="Saif S."/>
            <person name="Shea T."/>
            <person name="Shenoy N."/>
            <person name="Sisk P."/>
            <person name="Stolte C."/>
            <person name="Sykes S."/>
            <person name="White J."/>
            <person name="Yandava C."/>
            <person name="Haas B."/>
            <person name="Nusbaum C."/>
            <person name="Birren B."/>
        </authorList>
    </citation>
    <scope>NUCLEOTIDE SEQUENCE [LARGE SCALE GENOMIC DNA]</scope>
    <source>
        <strain evidence="5">ATCC 18188</strain>
    </source>
</reference>
<dbReference type="Proteomes" id="UP000007802">
    <property type="component" value="Unassembled WGS sequence"/>
</dbReference>